<reference evidence="2 3" key="1">
    <citation type="submission" date="2020-09" db="EMBL/GenBank/DDBJ databases">
        <title>novel species in genus Nocardioides.</title>
        <authorList>
            <person name="Zhang G."/>
        </authorList>
    </citation>
    <scope>NUCLEOTIDE SEQUENCE [LARGE SCALE GENOMIC DNA]</scope>
    <source>
        <strain evidence="2 3">19197</strain>
    </source>
</reference>
<accession>A0ABR8MII1</accession>
<dbReference type="SUPFAM" id="SSF55781">
    <property type="entry name" value="GAF domain-like"/>
    <property type="match status" value="1"/>
</dbReference>
<evidence type="ECO:0000259" key="1">
    <source>
        <dbReference type="Pfam" id="PF13185"/>
    </source>
</evidence>
<dbReference type="InterPro" id="IPR029016">
    <property type="entry name" value="GAF-like_dom_sf"/>
</dbReference>
<protein>
    <submittedName>
        <fullName evidence="2">GAF and ANTAR domain-containing protein</fullName>
    </submittedName>
</protein>
<name>A0ABR8MII1_9ACTN</name>
<dbReference type="Gene3D" id="3.30.450.40">
    <property type="match status" value="1"/>
</dbReference>
<evidence type="ECO:0000313" key="2">
    <source>
        <dbReference type="EMBL" id="MBD3914856.1"/>
    </source>
</evidence>
<dbReference type="EMBL" id="JACXYY010000003">
    <property type="protein sequence ID" value="MBD3914856.1"/>
    <property type="molecule type" value="Genomic_DNA"/>
</dbReference>
<dbReference type="InterPro" id="IPR003018">
    <property type="entry name" value="GAF"/>
</dbReference>
<dbReference type="Proteomes" id="UP000649289">
    <property type="component" value="Unassembled WGS sequence"/>
</dbReference>
<sequence>MGAAALEWCRRLVDAQPTAGSLDDPVADHLGRVCLAARSGLEMASAVVLVRAGGESETLAASSDPLGAGAAELEHTLGEGPSRDALRLGRPVLRADLLDGDPRWVAYGPGLAGRGLRSVFAFPLHVGAARFGVLTMYGREPQQLDPLRTTRCLAMAELATQVLLRSTEAGPQGGLARALDDAMDLRVEIFQAQGMAMVTLRTDLATALARMRAHAYETERSLHEVSLDILAGRLTLTDERSD</sequence>
<dbReference type="RefSeq" id="WP_191199150.1">
    <property type="nucleotide sequence ID" value="NZ_BAAAPA010000004.1"/>
</dbReference>
<proteinExistence type="predicted"/>
<dbReference type="Pfam" id="PF13185">
    <property type="entry name" value="GAF_2"/>
    <property type="match status" value="1"/>
</dbReference>
<evidence type="ECO:0000313" key="3">
    <source>
        <dbReference type="Proteomes" id="UP000649289"/>
    </source>
</evidence>
<feature type="domain" description="GAF" evidence="1">
    <location>
        <begin position="30"/>
        <end position="159"/>
    </location>
</feature>
<keyword evidence="3" id="KW-1185">Reference proteome</keyword>
<comment type="caution">
    <text evidence="2">The sequence shown here is derived from an EMBL/GenBank/DDBJ whole genome shotgun (WGS) entry which is preliminary data.</text>
</comment>
<organism evidence="2 3">
    <name type="scientific">Nocardioides hwasunensis</name>
    <dbReference type="NCBI Taxonomy" id="397258"/>
    <lineage>
        <taxon>Bacteria</taxon>
        <taxon>Bacillati</taxon>
        <taxon>Actinomycetota</taxon>
        <taxon>Actinomycetes</taxon>
        <taxon>Propionibacteriales</taxon>
        <taxon>Nocardioidaceae</taxon>
        <taxon>Nocardioides</taxon>
    </lineage>
</organism>
<gene>
    <name evidence="2" type="ORF">IEZ25_09540</name>
</gene>